<comment type="caution">
    <text evidence="2">The sequence shown here is derived from an EMBL/GenBank/DDBJ whole genome shotgun (WGS) entry which is preliminary data.</text>
</comment>
<name>A0ABV5FLD5_9FLAO</name>
<evidence type="ECO:0000259" key="1">
    <source>
        <dbReference type="SMART" id="SM01217"/>
    </source>
</evidence>
<dbReference type="RefSeq" id="WP_290267083.1">
    <property type="nucleotide sequence ID" value="NZ_JAUFQQ010000005.1"/>
</dbReference>
<reference evidence="2 3" key="1">
    <citation type="submission" date="2024-09" db="EMBL/GenBank/DDBJ databases">
        <authorList>
            <person name="Sun Q."/>
            <person name="Mori K."/>
        </authorList>
    </citation>
    <scope>NUCLEOTIDE SEQUENCE [LARGE SCALE GENOMIC DNA]</scope>
    <source>
        <strain evidence="2 3">CECT 7908</strain>
    </source>
</reference>
<evidence type="ECO:0000313" key="3">
    <source>
        <dbReference type="Proteomes" id="UP001589589"/>
    </source>
</evidence>
<dbReference type="InterPro" id="IPR026891">
    <property type="entry name" value="Fn3-like"/>
</dbReference>
<dbReference type="Gene3D" id="2.60.40.10">
    <property type="entry name" value="Immunoglobulins"/>
    <property type="match status" value="1"/>
</dbReference>
<gene>
    <name evidence="2" type="ORF">ACFFUQ_09910</name>
</gene>
<feature type="domain" description="Fibronectin type III-like" evidence="1">
    <location>
        <begin position="1"/>
        <end position="49"/>
    </location>
</feature>
<keyword evidence="3" id="KW-1185">Reference proteome</keyword>
<evidence type="ECO:0000313" key="2">
    <source>
        <dbReference type="EMBL" id="MFB9064338.1"/>
    </source>
</evidence>
<dbReference type="EMBL" id="JBHMEX010000031">
    <property type="protein sequence ID" value="MFB9064338.1"/>
    <property type="molecule type" value="Genomic_DNA"/>
</dbReference>
<organism evidence="2 3">
    <name type="scientific">Flavobacterium branchiarum</name>
    <dbReference type="NCBI Taxonomy" id="1114870"/>
    <lineage>
        <taxon>Bacteria</taxon>
        <taxon>Pseudomonadati</taxon>
        <taxon>Bacteroidota</taxon>
        <taxon>Flavobacteriia</taxon>
        <taxon>Flavobacteriales</taxon>
        <taxon>Flavobacteriaceae</taxon>
        <taxon>Flavobacterium</taxon>
    </lineage>
</organism>
<sequence>MYLKDKFGSVVRPVLELKDFQKVKLNAGETKTIQFTIGNEKLSFYNDKIE</sequence>
<dbReference type="Pfam" id="PF14310">
    <property type="entry name" value="Fn3-like"/>
    <property type="match status" value="1"/>
</dbReference>
<accession>A0ABV5FLD5</accession>
<dbReference type="SMART" id="SM01217">
    <property type="entry name" value="Fn3_like"/>
    <property type="match status" value="1"/>
</dbReference>
<dbReference type="InterPro" id="IPR013783">
    <property type="entry name" value="Ig-like_fold"/>
</dbReference>
<dbReference type="Proteomes" id="UP001589589">
    <property type="component" value="Unassembled WGS sequence"/>
</dbReference>
<proteinExistence type="predicted"/>
<protein>
    <submittedName>
        <fullName evidence="2">Fibronectin type III-like domain-contianing protein</fullName>
    </submittedName>
</protein>